<dbReference type="AlphaFoldDB" id="A0A2S6Z9T4"/>
<comment type="caution">
    <text evidence="1">The sequence shown here is derived from an EMBL/GenBank/DDBJ whole genome shotgun (WGS) entry which is preliminary data.</text>
</comment>
<reference evidence="1 2" key="1">
    <citation type="submission" date="2016-08" db="EMBL/GenBank/DDBJ databases">
        <title>Evolution of the type three secretion system and type three effector repertoires in Xanthomonas.</title>
        <authorList>
            <person name="Merda D."/>
            <person name="Briand M."/>
            <person name="Bosis E."/>
            <person name="Rousseau C."/>
            <person name="Portier P."/>
            <person name="Jacques M.-A."/>
            <person name="Fischer-Le Saux M."/>
        </authorList>
    </citation>
    <scope>NUCLEOTIDE SEQUENCE [LARGE SCALE GENOMIC DNA]</scope>
    <source>
        <strain evidence="1 2">CFBP 3122</strain>
    </source>
</reference>
<organism evidence="1 2">
    <name type="scientific">Xanthomonas arboricola pv. populi</name>
    <dbReference type="NCBI Taxonomy" id="487823"/>
    <lineage>
        <taxon>Bacteria</taxon>
        <taxon>Pseudomonadati</taxon>
        <taxon>Pseudomonadota</taxon>
        <taxon>Gammaproteobacteria</taxon>
        <taxon>Lysobacterales</taxon>
        <taxon>Lysobacteraceae</taxon>
        <taxon>Xanthomonas</taxon>
    </lineage>
</organism>
<evidence type="ECO:0000313" key="1">
    <source>
        <dbReference type="EMBL" id="PPT78821.1"/>
    </source>
</evidence>
<evidence type="ECO:0000313" key="2">
    <source>
        <dbReference type="Proteomes" id="UP000238270"/>
    </source>
</evidence>
<sequence length="75" mass="8652">MQALSQLSYGPTMLRAGDHSDIDDAWEVVCAKKFARRICQRHRSTWRVPSQAVDAFARRRMIDRSVVYRDDGLIA</sequence>
<dbReference type="EMBL" id="MIGV01000001">
    <property type="protein sequence ID" value="PPT78821.1"/>
    <property type="molecule type" value="Genomic_DNA"/>
</dbReference>
<dbReference type="Proteomes" id="UP000238270">
    <property type="component" value="Unassembled WGS sequence"/>
</dbReference>
<accession>A0A2S6Z9T4</accession>
<protein>
    <submittedName>
        <fullName evidence="1">Uncharacterized protein</fullName>
    </submittedName>
</protein>
<gene>
    <name evidence="1" type="ORF">XaplCFBP3122_01130</name>
</gene>
<proteinExistence type="predicted"/>
<name>A0A2S6Z9T4_9XANT</name>